<dbReference type="EMBL" id="AF091104">
    <property type="protein sequence ID" value="AAD53335.1"/>
    <property type="molecule type" value="Genomic_DNA"/>
</dbReference>
<dbReference type="SUPFAM" id="SSF56502">
    <property type="entry name" value="gp120 core"/>
    <property type="match status" value="1"/>
</dbReference>
<reference evidence="1" key="1">
    <citation type="journal article" date="1998" name="J. Virol.">
        <title>Genetically related human immunodeficiency virus type 1 in three adults of a family with no identified risk factor for intrafamilial transmission.</title>
        <authorList>
            <person name="Belec L."/>
            <person name="Si Mohamed A."/>
            <person name="Muller-Trutwin M.C."/>
            <person name="Gilquin J."/>
            <person name="Gutmann L."/>
            <person name="Safar M."/>
            <person name="Barre-Sinoussi F."/>
            <person name="Kazatchkine M.D."/>
        </authorList>
    </citation>
    <scope>NUCLEOTIDE SEQUENCE</scope>
</reference>
<dbReference type="Gene3D" id="2.170.40.20">
    <property type="entry name" value="Human immunodeficiency virus 1, Gp160, envelope glycoprotein"/>
    <property type="match status" value="1"/>
</dbReference>
<keyword evidence="1" id="KW-0261">Viral envelope protein</keyword>
<protein>
    <submittedName>
        <fullName evidence="1">Envelope glycoprotein</fullName>
    </submittedName>
</protein>
<evidence type="ECO:0000313" key="1">
    <source>
        <dbReference type="EMBL" id="AAD53335.1"/>
    </source>
</evidence>
<gene>
    <name evidence="1" type="primary">env</name>
</gene>
<dbReference type="InterPro" id="IPR036377">
    <property type="entry name" value="Gp120_core_sf"/>
</dbReference>
<feature type="non-terminal residue" evidence="1">
    <location>
        <position position="1"/>
    </location>
</feature>
<organism evidence="1">
    <name type="scientific">Human immunodeficiency virus type 1</name>
    <name type="common">HIV-1</name>
    <dbReference type="NCBI Taxonomy" id="11676"/>
    <lineage>
        <taxon>Viruses</taxon>
        <taxon>Riboviria</taxon>
        <taxon>Pararnavirae</taxon>
        <taxon>Artverviricota</taxon>
        <taxon>Revtraviricetes</taxon>
        <taxon>Ortervirales</taxon>
        <taxon>Retroviridae</taxon>
        <taxon>Orthoretrovirinae</taxon>
        <taxon>Lentivirus</taxon>
        <taxon>Lentivirus humimdef1</taxon>
    </lineage>
</organism>
<name>Q9QLP6_HV1</name>
<proteinExistence type="predicted"/>
<organismHost>
    <name type="scientific">Homo sapiens</name>
    <name type="common">Human</name>
    <dbReference type="NCBI Taxonomy" id="9606"/>
</organismHost>
<dbReference type="GO" id="GO:0019031">
    <property type="term" value="C:viral envelope"/>
    <property type="evidence" value="ECO:0007669"/>
    <property type="project" value="UniProtKB-KW"/>
</dbReference>
<keyword evidence="1" id="KW-0946">Virion</keyword>
<accession>Q9QLP6</accession>
<sequence length="47" mass="5373">CCDLSKFFHSNLISSNWSGSTWNGGEGSNDTITLRFRIKQIIYCGWE</sequence>